<comment type="caution">
    <text evidence="1">The sequence shown here is derived from an EMBL/GenBank/DDBJ whole genome shotgun (WGS) entry which is preliminary data.</text>
</comment>
<dbReference type="AlphaFoldDB" id="A0A843TST5"/>
<evidence type="ECO:0000313" key="1">
    <source>
        <dbReference type="EMBL" id="MQL74115.1"/>
    </source>
</evidence>
<accession>A0A843TST5</accession>
<sequence>MQTKTANQRQRERDPQVCRVQNVTLSLVAFTGRKPPFRVSGSVGGDCENRVLGLGRGSGFLVKKATGFGQTEQMSSVRRWGRLLWHLLGDSGFHVFVRRDFHARRVSGAWVRRQCGVLYVLWVLRLSGPAGRVCSARWFTECERDGGEGRVLNASVVWVAFRLPLFGVDVCMRSVCRARGGAADVRSGKAMLEAVAIRTAFGSPRFCVSQARECARGLSRCSGTVEFLGFTCVVELQLDFSSVIARLRGCSCVVLSGLDTGVMNQ</sequence>
<name>A0A843TST5_COLES</name>
<dbReference type="Proteomes" id="UP000652761">
    <property type="component" value="Unassembled WGS sequence"/>
</dbReference>
<gene>
    <name evidence="1" type="ORF">Taro_006468</name>
</gene>
<proteinExistence type="predicted"/>
<dbReference type="EMBL" id="NMUH01000192">
    <property type="protein sequence ID" value="MQL74115.1"/>
    <property type="molecule type" value="Genomic_DNA"/>
</dbReference>
<evidence type="ECO:0000313" key="2">
    <source>
        <dbReference type="Proteomes" id="UP000652761"/>
    </source>
</evidence>
<organism evidence="1 2">
    <name type="scientific">Colocasia esculenta</name>
    <name type="common">Wild taro</name>
    <name type="synonym">Arum esculentum</name>
    <dbReference type="NCBI Taxonomy" id="4460"/>
    <lineage>
        <taxon>Eukaryota</taxon>
        <taxon>Viridiplantae</taxon>
        <taxon>Streptophyta</taxon>
        <taxon>Embryophyta</taxon>
        <taxon>Tracheophyta</taxon>
        <taxon>Spermatophyta</taxon>
        <taxon>Magnoliopsida</taxon>
        <taxon>Liliopsida</taxon>
        <taxon>Araceae</taxon>
        <taxon>Aroideae</taxon>
        <taxon>Colocasieae</taxon>
        <taxon>Colocasia</taxon>
    </lineage>
</organism>
<keyword evidence="2" id="KW-1185">Reference proteome</keyword>
<reference evidence="1" key="1">
    <citation type="submission" date="2017-07" db="EMBL/GenBank/DDBJ databases">
        <title>Taro Niue Genome Assembly and Annotation.</title>
        <authorList>
            <person name="Atibalentja N."/>
            <person name="Keating K."/>
            <person name="Fields C.J."/>
        </authorList>
    </citation>
    <scope>NUCLEOTIDE SEQUENCE</scope>
    <source>
        <strain evidence="1">Niue_2</strain>
        <tissue evidence="1">Leaf</tissue>
    </source>
</reference>
<protein>
    <submittedName>
        <fullName evidence="1">Uncharacterized protein</fullName>
    </submittedName>
</protein>